<keyword evidence="6" id="KW-1185">Reference proteome</keyword>
<dbReference type="GO" id="GO:0008047">
    <property type="term" value="F:enzyme activator activity"/>
    <property type="evidence" value="ECO:0007669"/>
    <property type="project" value="InterPro"/>
</dbReference>
<proteinExistence type="inferred from homology"/>
<dbReference type="Gene3D" id="3.40.50.1450">
    <property type="entry name" value="HybD-like"/>
    <property type="match status" value="1"/>
</dbReference>
<organism evidence="5 6">
    <name type="scientific">Aeribacillus pallidus</name>
    <dbReference type="NCBI Taxonomy" id="33936"/>
    <lineage>
        <taxon>Bacteria</taxon>
        <taxon>Bacillati</taxon>
        <taxon>Bacillota</taxon>
        <taxon>Bacilli</taxon>
        <taxon>Bacillales</taxon>
        <taxon>Bacillaceae</taxon>
        <taxon>Aeribacillus</taxon>
    </lineage>
</organism>
<evidence type="ECO:0000313" key="6">
    <source>
        <dbReference type="Proteomes" id="UP000076476"/>
    </source>
</evidence>
<name>A0A164ACA4_9BACI</name>
<dbReference type="GO" id="GO:0016485">
    <property type="term" value="P:protein processing"/>
    <property type="evidence" value="ECO:0007669"/>
    <property type="project" value="TreeGrafter"/>
</dbReference>
<reference evidence="5 6" key="1">
    <citation type="submission" date="2016-04" db="EMBL/GenBank/DDBJ databases">
        <title>Draft genome sequence of Aeribacillus pallidus 8m3 from petroleum reservoir.</title>
        <authorList>
            <person name="Poltaraus A.B."/>
            <person name="Nazina T.N."/>
            <person name="Tourova T.P."/>
            <person name="Malakho S.M."/>
            <person name="Korshunova A.V."/>
            <person name="Sokolova D.S."/>
        </authorList>
    </citation>
    <scope>NUCLEOTIDE SEQUENCE [LARGE SCALE GENOMIC DNA]</scope>
    <source>
        <strain evidence="5 6">8m3</strain>
    </source>
</reference>
<dbReference type="PRINTS" id="PR00446">
    <property type="entry name" value="HYDRGNUPTAKE"/>
</dbReference>
<dbReference type="Pfam" id="PF01750">
    <property type="entry name" value="HycI"/>
    <property type="match status" value="1"/>
</dbReference>
<dbReference type="SUPFAM" id="SSF53163">
    <property type="entry name" value="HybD-like"/>
    <property type="match status" value="1"/>
</dbReference>
<dbReference type="InterPro" id="IPR000671">
    <property type="entry name" value="Peptidase_A31"/>
</dbReference>
<keyword evidence="3" id="KW-0064">Aspartyl protease</keyword>
<dbReference type="GO" id="GO:0004190">
    <property type="term" value="F:aspartic-type endopeptidase activity"/>
    <property type="evidence" value="ECO:0007669"/>
    <property type="project" value="UniProtKB-KW"/>
</dbReference>
<protein>
    <submittedName>
        <fullName evidence="5">Hydrogenase maturation protease</fullName>
    </submittedName>
</protein>
<comment type="similarity">
    <text evidence="1">Belongs to the peptidase A31 family.</text>
</comment>
<comment type="caution">
    <text evidence="5">The sequence shown here is derived from an EMBL/GenBank/DDBJ whole genome shotgun (WGS) entry which is preliminary data.</text>
</comment>
<dbReference type="NCBIfam" id="TIGR00072">
    <property type="entry name" value="hydrog_prot"/>
    <property type="match status" value="1"/>
</dbReference>
<dbReference type="Proteomes" id="UP000076476">
    <property type="component" value="Unassembled WGS sequence"/>
</dbReference>
<gene>
    <name evidence="5" type="ORF">AZI98_07240</name>
</gene>
<dbReference type="InterPro" id="IPR023430">
    <property type="entry name" value="Pept_HybD-like_dom_sf"/>
</dbReference>
<evidence type="ECO:0000313" key="5">
    <source>
        <dbReference type="EMBL" id="KZN96692.1"/>
    </source>
</evidence>
<evidence type="ECO:0000256" key="1">
    <source>
        <dbReference type="ARBA" id="ARBA00006814"/>
    </source>
</evidence>
<dbReference type="PANTHER" id="PTHR30302:SF1">
    <property type="entry name" value="HYDROGENASE 2 MATURATION PROTEASE"/>
    <property type="match status" value="1"/>
</dbReference>
<evidence type="ECO:0000256" key="3">
    <source>
        <dbReference type="ARBA" id="ARBA00022750"/>
    </source>
</evidence>
<dbReference type="AlphaFoldDB" id="A0A164ACA4"/>
<evidence type="ECO:0000256" key="2">
    <source>
        <dbReference type="ARBA" id="ARBA00022670"/>
    </source>
</evidence>
<dbReference type="RefSeq" id="WP_063387612.1">
    <property type="nucleotide sequence ID" value="NZ_LVHY01000082.1"/>
</dbReference>
<evidence type="ECO:0000256" key="4">
    <source>
        <dbReference type="ARBA" id="ARBA00022801"/>
    </source>
</evidence>
<accession>A0A165Y3J4</accession>
<dbReference type="EMBL" id="LWBR01000016">
    <property type="protein sequence ID" value="KZN96692.1"/>
    <property type="molecule type" value="Genomic_DNA"/>
</dbReference>
<sequence>MNVMIIGCGNLLRSDDGAGPMLIRKLWEHGVPPGVRLADGGTAGMDVAFQIGDAEELILVDACKSGDEPGTIFEIPGEEVETPPLKDVNLHDFRWDHAIALGRWLLKSRFPKKVTVFLIEAENISYGFGLSRTVDNALDRLADELLQRLGGKKSEA</sequence>
<dbReference type="STRING" id="33936.AZI98_07240"/>
<keyword evidence="2 5" id="KW-0645">Protease</keyword>
<keyword evidence="4" id="KW-0378">Hydrolase</keyword>
<dbReference type="PANTHER" id="PTHR30302">
    <property type="entry name" value="HYDROGENASE 1 MATURATION PROTEASE"/>
    <property type="match status" value="1"/>
</dbReference>
<accession>A0A164ACA4</accession>